<evidence type="ECO:0000313" key="1">
    <source>
        <dbReference type="EMBL" id="MDR6242823.1"/>
    </source>
</evidence>
<comment type="caution">
    <text evidence="1">The sequence shown here is derived from an EMBL/GenBank/DDBJ whole genome shotgun (WGS) entry which is preliminary data.</text>
</comment>
<keyword evidence="2" id="KW-1185">Reference proteome</keyword>
<accession>A0ABU1IU79</accession>
<reference evidence="1 2" key="1">
    <citation type="submission" date="2023-07" db="EMBL/GenBank/DDBJ databases">
        <title>Genomic Encyclopedia of Type Strains, Phase IV (KMG-IV): sequencing the most valuable type-strain genomes for metagenomic binning, comparative biology and taxonomic classification.</title>
        <authorList>
            <person name="Goeker M."/>
        </authorList>
    </citation>
    <scope>NUCLEOTIDE SEQUENCE [LARGE SCALE GENOMIC DNA]</scope>
    <source>
        <strain evidence="1 2">DSM 22170</strain>
    </source>
</reference>
<proteinExistence type="predicted"/>
<gene>
    <name evidence="1" type="ORF">JOC58_000707</name>
</gene>
<name>A0ABU1IU79_9BACL</name>
<dbReference type="EMBL" id="JAVDQH010000002">
    <property type="protein sequence ID" value="MDR6242823.1"/>
    <property type="molecule type" value="Genomic_DNA"/>
</dbReference>
<sequence>MREVAFVLWKREMLKHMYTGVNSSVRPAEVEFMNDFF</sequence>
<dbReference type="Proteomes" id="UP001185028">
    <property type="component" value="Unassembled WGS sequence"/>
</dbReference>
<organism evidence="1 2">
    <name type="scientific">Paenibacillus hunanensis</name>
    <dbReference type="NCBI Taxonomy" id="539262"/>
    <lineage>
        <taxon>Bacteria</taxon>
        <taxon>Bacillati</taxon>
        <taxon>Bacillota</taxon>
        <taxon>Bacilli</taxon>
        <taxon>Bacillales</taxon>
        <taxon>Paenibacillaceae</taxon>
        <taxon>Paenibacillus</taxon>
    </lineage>
</organism>
<protein>
    <submittedName>
        <fullName evidence="1">Uncharacterized protein</fullName>
    </submittedName>
</protein>
<evidence type="ECO:0000313" key="2">
    <source>
        <dbReference type="Proteomes" id="UP001185028"/>
    </source>
</evidence>